<dbReference type="InterPro" id="IPR052337">
    <property type="entry name" value="SAT4-like"/>
</dbReference>
<evidence type="ECO:0000256" key="6">
    <source>
        <dbReference type="SAM" id="Phobius"/>
    </source>
</evidence>
<feature type="domain" description="Rhodopsin" evidence="7">
    <location>
        <begin position="43"/>
        <end position="282"/>
    </location>
</feature>
<evidence type="ECO:0000256" key="5">
    <source>
        <dbReference type="ARBA" id="ARBA00038359"/>
    </source>
</evidence>
<keyword evidence="9" id="KW-1185">Reference proteome</keyword>
<evidence type="ECO:0000259" key="7">
    <source>
        <dbReference type="Pfam" id="PF20684"/>
    </source>
</evidence>
<reference evidence="9" key="2">
    <citation type="journal article" date="2013" name="PLoS Genet.">
        <title>Comparative genome structure, secondary metabolite, and effector coding capacity across Cochliobolus pathogens.</title>
        <authorList>
            <person name="Condon B.J."/>
            <person name="Leng Y."/>
            <person name="Wu D."/>
            <person name="Bushley K.E."/>
            <person name="Ohm R.A."/>
            <person name="Otillar R."/>
            <person name="Martin J."/>
            <person name="Schackwitz W."/>
            <person name="Grimwood J."/>
            <person name="MohdZainudin N."/>
            <person name="Xue C."/>
            <person name="Wang R."/>
            <person name="Manning V.A."/>
            <person name="Dhillon B."/>
            <person name="Tu Z.J."/>
            <person name="Steffenson B.J."/>
            <person name="Salamov A."/>
            <person name="Sun H."/>
            <person name="Lowry S."/>
            <person name="LaButti K."/>
            <person name="Han J."/>
            <person name="Copeland A."/>
            <person name="Lindquist E."/>
            <person name="Barry K."/>
            <person name="Schmutz J."/>
            <person name="Baker S.E."/>
            <person name="Ciuffetti L.M."/>
            <person name="Grigoriev I.V."/>
            <person name="Zhong S."/>
            <person name="Turgeon B.G."/>
        </authorList>
    </citation>
    <scope>NUCLEOTIDE SEQUENCE [LARGE SCALE GENOMIC DNA]</scope>
    <source>
        <strain evidence="9">C5 / ATCC 48332 / race O</strain>
    </source>
</reference>
<comment type="similarity">
    <text evidence="5">Belongs to the SAT4 family.</text>
</comment>
<dbReference type="EMBL" id="KB445582">
    <property type="protein sequence ID" value="EMD87181.1"/>
    <property type="molecule type" value="Genomic_DNA"/>
</dbReference>
<dbReference type="OrthoDB" id="444631at2759"/>
<dbReference type="Proteomes" id="UP000016936">
    <property type="component" value="Unassembled WGS sequence"/>
</dbReference>
<feature type="transmembrane region" description="Helical" evidence="6">
    <location>
        <begin position="25"/>
        <end position="47"/>
    </location>
</feature>
<keyword evidence="2 6" id="KW-0812">Transmembrane</keyword>
<dbReference type="eggNOG" id="ENOG502S025">
    <property type="taxonomic scope" value="Eukaryota"/>
</dbReference>
<evidence type="ECO:0000256" key="2">
    <source>
        <dbReference type="ARBA" id="ARBA00022692"/>
    </source>
</evidence>
<evidence type="ECO:0000256" key="4">
    <source>
        <dbReference type="ARBA" id="ARBA00023136"/>
    </source>
</evidence>
<evidence type="ECO:0000256" key="3">
    <source>
        <dbReference type="ARBA" id="ARBA00022989"/>
    </source>
</evidence>
<dbReference type="PANTHER" id="PTHR33048">
    <property type="entry name" value="PTH11-LIKE INTEGRAL MEMBRANE PROTEIN (AFU_ORTHOLOGUE AFUA_5G11245)"/>
    <property type="match status" value="1"/>
</dbReference>
<feature type="transmembrane region" description="Helical" evidence="6">
    <location>
        <begin position="102"/>
        <end position="125"/>
    </location>
</feature>
<sequence>MVSSSSPLLTPEQLAALQREDGGPLLISIVSVFTAIGCILVCLRIYARLIIIRNIGLEDYCIMVSFAHVIAMAVLQIEGAKHGGSKHMMFLTLPQIETTLKYLYGSILAYANALTLTKLSILLQYRRIFTFSSMRIPIYIVGAICLATGISASLVLIFSCIPVSAFWDISKKKNATCINSNAFSFAGAAMNIVTDILIAALPIRPIWQLQISRKQRVALMCILTLGWCVCVISIARLHGFIELAKHPEDSTFYGTAPAYWSAIEVNLGIVCACAPALKPLVVKVIPRFATLYGSRKSTYGGTKDTPKDSSSFVKLKGKGSIGTIPDEVELHYRSGNVVSDSYTGPPRTIHVKTDLEQQIDDVNHNTNTNSEENLVIRPTKITDRI</sequence>
<dbReference type="PANTHER" id="PTHR33048:SF47">
    <property type="entry name" value="INTEGRAL MEMBRANE PROTEIN-RELATED"/>
    <property type="match status" value="1"/>
</dbReference>
<protein>
    <recommendedName>
        <fullName evidence="7">Rhodopsin domain-containing protein</fullName>
    </recommendedName>
</protein>
<dbReference type="HOGENOM" id="CLU_028200_0_2_1"/>
<dbReference type="InterPro" id="IPR049326">
    <property type="entry name" value="Rhodopsin_dom_fungi"/>
</dbReference>
<dbReference type="AlphaFoldDB" id="M2TZA5"/>
<organism evidence="8 9">
    <name type="scientific">Cochliobolus heterostrophus (strain C5 / ATCC 48332 / race O)</name>
    <name type="common">Southern corn leaf blight fungus</name>
    <name type="synonym">Bipolaris maydis</name>
    <dbReference type="NCBI Taxonomy" id="701091"/>
    <lineage>
        <taxon>Eukaryota</taxon>
        <taxon>Fungi</taxon>
        <taxon>Dikarya</taxon>
        <taxon>Ascomycota</taxon>
        <taxon>Pezizomycotina</taxon>
        <taxon>Dothideomycetes</taxon>
        <taxon>Pleosporomycetidae</taxon>
        <taxon>Pleosporales</taxon>
        <taxon>Pleosporineae</taxon>
        <taxon>Pleosporaceae</taxon>
        <taxon>Bipolaris</taxon>
    </lineage>
</organism>
<feature type="transmembrane region" description="Helical" evidence="6">
    <location>
        <begin position="258"/>
        <end position="277"/>
    </location>
</feature>
<feature type="transmembrane region" description="Helical" evidence="6">
    <location>
        <begin position="59"/>
        <end position="77"/>
    </location>
</feature>
<feature type="transmembrane region" description="Helical" evidence="6">
    <location>
        <begin position="185"/>
        <end position="205"/>
    </location>
</feature>
<keyword evidence="4 6" id="KW-0472">Membrane</keyword>
<reference evidence="8 9" key="1">
    <citation type="journal article" date="2012" name="PLoS Pathog.">
        <title>Diverse lifestyles and strategies of plant pathogenesis encoded in the genomes of eighteen Dothideomycetes fungi.</title>
        <authorList>
            <person name="Ohm R.A."/>
            <person name="Feau N."/>
            <person name="Henrissat B."/>
            <person name="Schoch C.L."/>
            <person name="Horwitz B.A."/>
            <person name="Barry K.W."/>
            <person name="Condon B.J."/>
            <person name="Copeland A.C."/>
            <person name="Dhillon B."/>
            <person name="Glaser F."/>
            <person name="Hesse C.N."/>
            <person name="Kosti I."/>
            <person name="LaButti K."/>
            <person name="Lindquist E.A."/>
            <person name="Lucas S."/>
            <person name="Salamov A.A."/>
            <person name="Bradshaw R.E."/>
            <person name="Ciuffetti L."/>
            <person name="Hamelin R.C."/>
            <person name="Kema G.H.J."/>
            <person name="Lawrence C."/>
            <person name="Scott J.A."/>
            <person name="Spatafora J.W."/>
            <person name="Turgeon B.G."/>
            <person name="de Wit P.J.G.M."/>
            <person name="Zhong S."/>
            <person name="Goodwin S.B."/>
            <person name="Grigoriev I.V."/>
        </authorList>
    </citation>
    <scope>NUCLEOTIDE SEQUENCE [LARGE SCALE GENOMIC DNA]</scope>
    <source>
        <strain evidence="9">C5 / ATCC 48332 / race O</strain>
    </source>
</reference>
<evidence type="ECO:0000313" key="8">
    <source>
        <dbReference type="EMBL" id="EMD87181.1"/>
    </source>
</evidence>
<proteinExistence type="inferred from homology"/>
<evidence type="ECO:0000256" key="1">
    <source>
        <dbReference type="ARBA" id="ARBA00004141"/>
    </source>
</evidence>
<dbReference type="OMA" id="LVCLRIY"/>
<feature type="transmembrane region" description="Helical" evidence="6">
    <location>
        <begin position="137"/>
        <end position="165"/>
    </location>
</feature>
<comment type="subcellular location">
    <subcellularLocation>
        <location evidence="1">Membrane</location>
        <topology evidence="1">Multi-pass membrane protein</topology>
    </subcellularLocation>
</comment>
<dbReference type="Pfam" id="PF20684">
    <property type="entry name" value="Fung_rhodopsin"/>
    <property type="match status" value="1"/>
</dbReference>
<name>M2TZA5_COCH5</name>
<feature type="transmembrane region" description="Helical" evidence="6">
    <location>
        <begin position="217"/>
        <end position="238"/>
    </location>
</feature>
<dbReference type="GO" id="GO:0016020">
    <property type="term" value="C:membrane"/>
    <property type="evidence" value="ECO:0007669"/>
    <property type="project" value="UniProtKB-SubCell"/>
</dbReference>
<keyword evidence="3 6" id="KW-1133">Transmembrane helix</keyword>
<accession>M2TZA5</accession>
<evidence type="ECO:0000313" key="9">
    <source>
        <dbReference type="Proteomes" id="UP000016936"/>
    </source>
</evidence>
<gene>
    <name evidence="8" type="ORF">COCHEDRAFT_1144542</name>
</gene>